<name>Q0RDD5_FRAAA</name>
<feature type="region of interest" description="Disordered" evidence="6">
    <location>
        <begin position="1"/>
        <end position="81"/>
    </location>
</feature>
<dbReference type="InterPro" id="IPR052040">
    <property type="entry name" value="GTPase/Isobutyryl-CoA_mutase"/>
</dbReference>
<dbReference type="InterPro" id="IPR003593">
    <property type="entry name" value="AAA+_ATPase"/>
</dbReference>
<dbReference type="GO" id="GO:0003924">
    <property type="term" value="F:GTPase activity"/>
    <property type="evidence" value="ECO:0007669"/>
    <property type="project" value="InterPro"/>
</dbReference>
<feature type="domain" description="AAA+ ATPase" evidence="7">
    <location>
        <begin position="123"/>
        <end position="350"/>
    </location>
</feature>
<reference evidence="8 9" key="1">
    <citation type="journal article" date="2007" name="Genome Res.">
        <title>Genome characteristics of facultatively symbiotic Frankia sp. strains reflect host range and host plant biogeography.</title>
        <authorList>
            <person name="Normand P."/>
            <person name="Lapierre P."/>
            <person name="Tisa L.S."/>
            <person name="Gogarten J.P."/>
            <person name="Alloisio N."/>
            <person name="Bagnarol E."/>
            <person name="Bassi C.A."/>
            <person name="Berry A.M."/>
            <person name="Bickhart D.M."/>
            <person name="Choisne N."/>
            <person name="Couloux A."/>
            <person name="Cournoyer B."/>
            <person name="Cruveiller S."/>
            <person name="Daubin V."/>
            <person name="Demange N."/>
            <person name="Francino M.P."/>
            <person name="Goltsman E."/>
            <person name="Huang Y."/>
            <person name="Kopp O.R."/>
            <person name="Labarre L."/>
            <person name="Lapidus A."/>
            <person name="Lavire C."/>
            <person name="Marechal J."/>
            <person name="Martinez M."/>
            <person name="Mastronunzio J.E."/>
            <person name="Mullin B.C."/>
            <person name="Niemann J."/>
            <person name="Pujic P."/>
            <person name="Rawnsley T."/>
            <person name="Rouy Z."/>
            <person name="Schenowitz C."/>
            <person name="Sellstedt A."/>
            <person name="Tavares F."/>
            <person name="Tomkins J.P."/>
            <person name="Vallenet D."/>
            <person name="Valverde C."/>
            <person name="Wall L.G."/>
            <person name="Wang Y."/>
            <person name="Medigue C."/>
            <person name="Benson D.R."/>
        </authorList>
    </citation>
    <scope>NUCLEOTIDE SEQUENCE [LARGE SCALE GENOMIC DNA]</scope>
    <source>
        <strain evidence="9">DSM 45986 / CECT 9034 / ACN14a</strain>
    </source>
</reference>
<dbReference type="AlphaFoldDB" id="Q0RDD5"/>
<gene>
    <name evidence="8" type="ordered locus">FRAAL5909</name>
</gene>
<feature type="compositionally biased region" description="Basic and acidic residues" evidence="6">
    <location>
        <begin position="26"/>
        <end position="39"/>
    </location>
</feature>
<evidence type="ECO:0000256" key="4">
    <source>
        <dbReference type="ARBA" id="ARBA00023134"/>
    </source>
</evidence>
<dbReference type="EMBL" id="CT573213">
    <property type="protein sequence ID" value="CAJ64534.1"/>
    <property type="molecule type" value="Genomic_DNA"/>
</dbReference>
<accession>Q0RDD5</accession>
<organism evidence="8 9">
    <name type="scientific">Frankia alni (strain DSM 45986 / CECT 9034 / ACN14a)</name>
    <dbReference type="NCBI Taxonomy" id="326424"/>
    <lineage>
        <taxon>Bacteria</taxon>
        <taxon>Bacillati</taxon>
        <taxon>Actinomycetota</taxon>
        <taxon>Actinomycetes</taxon>
        <taxon>Frankiales</taxon>
        <taxon>Frankiaceae</taxon>
        <taxon>Frankia</taxon>
    </lineage>
</organism>
<evidence type="ECO:0000256" key="3">
    <source>
        <dbReference type="ARBA" id="ARBA00022801"/>
    </source>
</evidence>
<feature type="compositionally biased region" description="Low complexity" evidence="6">
    <location>
        <begin position="40"/>
        <end position="81"/>
    </location>
</feature>
<keyword evidence="2" id="KW-0547">Nucleotide-binding</keyword>
<dbReference type="Pfam" id="PF03308">
    <property type="entry name" value="MeaB"/>
    <property type="match status" value="1"/>
</dbReference>
<dbReference type="Gene3D" id="3.40.50.300">
    <property type="entry name" value="P-loop containing nucleotide triphosphate hydrolases"/>
    <property type="match status" value="1"/>
</dbReference>
<evidence type="ECO:0000313" key="9">
    <source>
        <dbReference type="Proteomes" id="UP000000657"/>
    </source>
</evidence>
<dbReference type="PANTHER" id="PTHR43087">
    <property type="entry name" value="LYSINE/ARGININE/ORNITHINE TRANSPORT SYSTEM KINASE"/>
    <property type="match status" value="1"/>
</dbReference>
<keyword evidence="5" id="KW-0143">Chaperone</keyword>
<dbReference type="NCBIfam" id="TIGR00750">
    <property type="entry name" value="lao"/>
    <property type="match status" value="1"/>
</dbReference>
<keyword evidence="4" id="KW-0342">GTP-binding</keyword>
<dbReference type="STRING" id="326424.FRAAL5909"/>
<dbReference type="InterPro" id="IPR027417">
    <property type="entry name" value="P-loop_NTPase"/>
</dbReference>
<keyword evidence="8" id="KW-0808">Transferase</keyword>
<evidence type="ECO:0000259" key="7">
    <source>
        <dbReference type="SMART" id="SM00382"/>
    </source>
</evidence>
<dbReference type="GO" id="GO:0016301">
    <property type="term" value="F:kinase activity"/>
    <property type="evidence" value="ECO:0007669"/>
    <property type="project" value="UniProtKB-KW"/>
</dbReference>
<dbReference type="eggNOG" id="COG1703">
    <property type="taxonomic scope" value="Bacteria"/>
</dbReference>
<dbReference type="GO" id="GO:0005525">
    <property type="term" value="F:GTP binding"/>
    <property type="evidence" value="ECO:0007669"/>
    <property type="project" value="UniProtKB-KW"/>
</dbReference>
<dbReference type="InterPro" id="IPR005129">
    <property type="entry name" value="GTPase_ArgK"/>
</dbReference>
<dbReference type="SUPFAM" id="SSF52540">
    <property type="entry name" value="P-loop containing nucleoside triphosphate hydrolases"/>
    <property type="match status" value="1"/>
</dbReference>
<evidence type="ECO:0000256" key="6">
    <source>
        <dbReference type="SAM" id="MobiDB-lite"/>
    </source>
</evidence>
<protein>
    <submittedName>
        <fullName evidence="8">Transport system kinase</fullName>
    </submittedName>
</protein>
<keyword evidence="3" id="KW-0378">Hydrolase</keyword>
<proteinExistence type="inferred from homology"/>
<sequence length="397" mass="40332">MRRRRPGRCPDPARPGGVTAGSAAGADRERGLPDRDRDPAAAGLPGAGSARTGSAGTRSAGTRSAGTRSVGAESAGAEPSAEAELAAAVGGDRRALARLLSAVENTPRRWPEIGAALVGHVGGAQTVGLTGAPGVGKSTTVTALVRAYRRAGRRVGVLAVDPSSPYSGGALLGDRVRMSEHAGDPGVFIRSLASRGRLGGLAAATAQALRVLDAAGFDVILVETVGVGQAEIDIAALADTTCVLLAPDAGDDVQAVKAGLLEVADVLVVNKADRPGAARTAADLTAMTRMRVGARQPVVVRVAATLGEGVDELVTCIAAHRRDLAATGELDRRRLARAADEIRGLALTALRDRLAAPPHDERLAELAHHVLAGAADPWSAAERLLADLTPAQPAPSR</sequence>
<keyword evidence="8" id="KW-0418">Kinase</keyword>
<dbReference type="PANTHER" id="PTHR43087:SF1">
    <property type="entry name" value="LAO_AO TRANSPORT SYSTEM ATPASE"/>
    <property type="match status" value="1"/>
</dbReference>
<keyword evidence="9" id="KW-1185">Reference proteome</keyword>
<dbReference type="Proteomes" id="UP000000657">
    <property type="component" value="Chromosome"/>
</dbReference>
<evidence type="ECO:0000256" key="2">
    <source>
        <dbReference type="ARBA" id="ARBA00022741"/>
    </source>
</evidence>
<dbReference type="CDD" id="cd03114">
    <property type="entry name" value="MMAA-like"/>
    <property type="match status" value="1"/>
</dbReference>
<evidence type="ECO:0000313" key="8">
    <source>
        <dbReference type="EMBL" id="CAJ64534.1"/>
    </source>
</evidence>
<dbReference type="HOGENOM" id="CLU_043725_1_1_11"/>
<evidence type="ECO:0000256" key="5">
    <source>
        <dbReference type="ARBA" id="ARBA00023186"/>
    </source>
</evidence>
<dbReference type="SMART" id="SM00382">
    <property type="entry name" value="AAA"/>
    <property type="match status" value="1"/>
</dbReference>
<comment type="similarity">
    <text evidence="1">Belongs to the SIMIBI class G3E GTPase family. ArgK/MeaB subfamily.</text>
</comment>
<evidence type="ECO:0000256" key="1">
    <source>
        <dbReference type="ARBA" id="ARBA00009625"/>
    </source>
</evidence>
<dbReference type="KEGG" id="fal:FRAAL5909"/>